<evidence type="ECO:0000259" key="10">
    <source>
        <dbReference type="Pfam" id="PF16529"/>
    </source>
</evidence>
<dbReference type="GO" id="GO:0031087">
    <property type="term" value="P:deadenylation-independent decapping of nuclear-transcribed mRNA"/>
    <property type="evidence" value="ECO:0007669"/>
    <property type="project" value="InterPro"/>
</dbReference>
<feature type="compositionally biased region" description="Basic and acidic residues" evidence="9">
    <location>
        <begin position="976"/>
        <end position="991"/>
    </location>
</feature>
<comment type="subcellular location">
    <subcellularLocation>
        <location evidence="1">Cytoplasm</location>
        <location evidence="1">P-body</location>
    </subcellularLocation>
</comment>
<feature type="region of interest" description="Disordered" evidence="9">
    <location>
        <begin position="1"/>
        <end position="74"/>
    </location>
</feature>
<feature type="region of interest" description="Disordered" evidence="9">
    <location>
        <begin position="962"/>
        <end position="991"/>
    </location>
</feature>
<comment type="similarity">
    <text evidence="2">Belongs to the WD repeat EDC4 family.</text>
</comment>
<dbReference type="SMART" id="SM00320">
    <property type="entry name" value="WD40"/>
    <property type="match status" value="3"/>
</dbReference>
<feature type="compositionally biased region" description="Basic and acidic residues" evidence="9">
    <location>
        <begin position="511"/>
        <end position="522"/>
    </location>
</feature>
<evidence type="ECO:0000313" key="12">
    <source>
        <dbReference type="EMBL" id="CAB3240816.1"/>
    </source>
</evidence>
<dbReference type="Pfam" id="PF21289">
    <property type="entry name" value="EDC4_C"/>
    <property type="match status" value="1"/>
</dbReference>
<feature type="domain" description="Enhancer of mRNA-decapping protein 4 C-terminal" evidence="11">
    <location>
        <begin position="1272"/>
        <end position="1393"/>
    </location>
</feature>
<dbReference type="Pfam" id="PF16529">
    <property type="entry name" value="Ge1_WD40"/>
    <property type="match status" value="1"/>
</dbReference>
<dbReference type="EMBL" id="LR784732">
    <property type="protein sequence ID" value="CAB3240816.1"/>
    <property type="molecule type" value="mRNA"/>
</dbReference>
<dbReference type="InterPro" id="IPR001680">
    <property type="entry name" value="WD40_rpt"/>
</dbReference>
<dbReference type="FunFam" id="1.10.220.100:FF:000001">
    <property type="entry name" value="Enhancer of mRNA-decapping protein 4"/>
    <property type="match status" value="1"/>
</dbReference>
<accession>A0A6F9DAW6</accession>
<evidence type="ECO:0000256" key="1">
    <source>
        <dbReference type="ARBA" id="ARBA00004201"/>
    </source>
</evidence>
<dbReference type="PROSITE" id="PS50082">
    <property type="entry name" value="WD_REPEATS_2"/>
    <property type="match status" value="1"/>
</dbReference>
<feature type="compositionally biased region" description="Polar residues" evidence="9">
    <location>
        <begin position="806"/>
        <end position="815"/>
    </location>
</feature>
<dbReference type="Gene3D" id="6.10.140.270">
    <property type="match status" value="1"/>
</dbReference>
<dbReference type="Gene3D" id="1.10.220.100">
    <property type="entry name" value="conserved c-terminal region of ge- 1"/>
    <property type="match status" value="1"/>
</dbReference>
<feature type="region of interest" description="Disordered" evidence="9">
    <location>
        <begin position="1238"/>
        <end position="1257"/>
    </location>
</feature>
<organism evidence="12">
    <name type="scientific">Phallusia mammillata</name>
    <dbReference type="NCBI Taxonomy" id="59560"/>
    <lineage>
        <taxon>Eukaryota</taxon>
        <taxon>Metazoa</taxon>
        <taxon>Chordata</taxon>
        <taxon>Tunicata</taxon>
        <taxon>Ascidiacea</taxon>
        <taxon>Phlebobranchia</taxon>
        <taxon>Ascidiidae</taxon>
        <taxon>Phallusia</taxon>
    </lineage>
</organism>
<keyword evidence="7" id="KW-0175">Coiled coil</keyword>
<evidence type="ECO:0000256" key="5">
    <source>
        <dbReference type="ARBA" id="ARBA00022574"/>
    </source>
</evidence>
<feature type="compositionally biased region" description="Basic and acidic residues" evidence="9">
    <location>
        <begin position="630"/>
        <end position="644"/>
    </location>
</feature>
<name>A0A6F9DAW6_9ASCI</name>
<evidence type="ECO:0000256" key="9">
    <source>
        <dbReference type="SAM" id="MobiDB-lite"/>
    </source>
</evidence>
<dbReference type="InterPro" id="IPR036322">
    <property type="entry name" value="WD40_repeat_dom_sf"/>
</dbReference>
<dbReference type="InterPro" id="IPR015943">
    <property type="entry name" value="WD40/YVTN_repeat-like_dom_sf"/>
</dbReference>
<evidence type="ECO:0000256" key="2">
    <source>
        <dbReference type="ARBA" id="ARBA00009639"/>
    </source>
</evidence>
<dbReference type="PANTHER" id="PTHR15598">
    <property type="entry name" value="ENHANCER OF MRNA-DECAPPING PROTEIN 4"/>
    <property type="match status" value="1"/>
</dbReference>
<reference evidence="12" key="1">
    <citation type="submission" date="2020-04" db="EMBL/GenBank/DDBJ databases">
        <authorList>
            <person name="Neveu A P."/>
        </authorList>
    </citation>
    <scope>NUCLEOTIDE SEQUENCE</scope>
    <source>
        <tissue evidence="12">Whole embryo</tissue>
    </source>
</reference>
<keyword evidence="4" id="KW-0963">Cytoplasm</keyword>
<feature type="compositionally biased region" description="Low complexity" evidence="9">
    <location>
        <begin position="888"/>
        <end position="901"/>
    </location>
</feature>
<keyword evidence="5 8" id="KW-0853">WD repeat</keyword>
<dbReference type="InterPro" id="IPR049404">
    <property type="entry name" value="EDC4_C"/>
</dbReference>
<evidence type="ECO:0000256" key="6">
    <source>
        <dbReference type="ARBA" id="ARBA00022737"/>
    </source>
</evidence>
<feature type="repeat" description="WD" evidence="8">
    <location>
        <begin position="309"/>
        <end position="343"/>
    </location>
</feature>
<feature type="compositionally biased region" description="Low complexity" evidence="9">
    <location>
        <begin position="831"/>
        <end position="858"/>
    </location>
</feature>
<protein>
    <recommendedName>
        <fullName evidence="3">Enhancer of mRNA-decapping protein 4</fullName>
    </recommendedName>
</protein>
<dbReference type="SUPFAM" id="SSF50978">
    <property type="entry name" value="WD40 repeat-like"/>
    <property type="match status" value="1"/>
</dbReference>
<keyword evidence="6" id="KW-0677">Repeat</keyword>
<feature type="domain" description="Enhancer of mRNA-decapping protein 4 WD40 repeat region" evidence="10">
    <location>
        <begin position="113"/>
        <end position="452"/>
    </location>
</feature>
<feature type="region of interest" description="Disordered" evidence="9">
    <location>
        <begin position="502"/>
        <end position="522"/>
    </location>
</feature>
<dbReference type="Gene3D" id="2.130.10.10">
    <property type="entry name" value="YVTN repeat-like/Quinoprotein amine dehydrogenase"/>
    <property type="match status" value="1"/>
</dbReference>
<feature type="compositionally biased region" description="Polar residues" evidence="9">
    <location>
        <begin position="703"/>
        <end position="714"/>
    </location>
</feature>
<feature type="region of interest" description="Disordered" evidence="9">
    <location>
        <begin position="630"/>
        <end position="714"/>
    </location>
</feature>
<evidence type="ECO:0000256" key="4">
    <source>
        <dbReference type="ARBA" id="ARBA00022490"/>
    </source>
</evidence>
<evidence type="ECO:0000256" key="3">
    <source>
        <dbReference type="ARBA" id="ARBA00015762"/>
    </source>
</evidence>
<dbReference type="PANTHER" id="PTHR15598:SF5">
    <property type="entry name" value="ENHANCER OF MRNA-DECAPPING PROTEIN 4"/>
    <property type="match status" value="1"/>
</dbReference>
<gene>
    <name evidence="12" type="primary">Edc4</name>
</gene>
<evidence type="ECO:0000259" key="11">
    <source>
        <dbReference type="Pfam" id="PF21289"/>
    </source>
</evidence>
<dbReference type="InterPro" id="IPR045152">
    <property type="entry name" value="EDC4-like"/>
</dbReference>
<dbReference type="PROSITE" id="PS50294">
    <property type="entry name" value="WD_REPEATS_REGION"/>
    <property type="match status" value="1"/>
</dbReference>
<feature type="compositionally biased region" description="Polar residues" evidence="9">
    <location>
        <begin position="54"/>
        <end position="74"/>
    </location>
</feature>
<evidence type="ECO:0000256" key="8">
    <source>
        <dbReference type="PROSITE-ProRule" id="PRU00221"/>
    </source>
</evidence>
<sequence length="1402" mass="153050">MSSVNGSSGEGSHRDMANTLKEMLKINSSPADSVLQTNHVGSGDGLPTDPLPNTEENTCSAAGDTSSNDQNNSDHQTIFMKDLEDGQSAFLHGKETTIVASPQSEIDSEVPASNKVKVNTITKFDWEHKYYTGSLISVTDTYIAYSIKGHTAHSVRVINRHNSSDRVLLKGFTGVVCDVAFSSPCSNTVAAVDSFGNLIVWQLNELSGNIVAERMIHIEAETTGTSSESSTYRVVWIPCVNFDSKGSSIDEGGNSFGDSTKNDDSDTQKLLALSYGNIAEVWDLDSAFVVAKSNEKVQRSQLPQVFVTFDDHQADISDCELSPIGNVLATACYDGYVKFWQIDIEDTAPPACLHSWKPHGGNPVSAVKFVDNKQKPALSVYWRFLLTGCDRNSELKLWCAISWDCLQLIKFAPSSPAHALPELNLVLNLSADYVVLTDINRKVLYVMQMQNVQDETAQVASVAQFQLKSPLLSVAFVDAKLCKFKNVPNGVEEIVEKAKVLDESFDEEEDEHKSQDETEEPTDVKKLDGVLIKLLAIQSKSLQSLDVRFISNESGANEGGISHDTLSTYNTISDDIKDTVSLSSADENLFQPSKSEDLPEQEPVVSVNGSLSDLIASHSFNLMESHEYKPDFQEERKDSNHDDTIVANQTPTSPEASIPLHSLPHSSTQEKSVAPDLTRSVSPSPQQPPVLLTPDAFMAPMKSPNNPVQSTNTSFTAVTPYSNREESYYQPSQDLLLGSMSRNPLSNMVLSPSTIASEVPPMMIPPEADDPATPPSSPVLPRASSSPARADPLPVARTRSVKSPDLISSTSTQDGDQNKELNDLASNNQPSLSHSHSSLLSMGFAASASGSGSHVSSAPMDSFPPILMQTSSGGQTGTSWPKAPDVTMSRSMSSRSPPGGSMQINLEPSVQQEIPPQQVDEVQQPIEPRPALDVQELVRILTELRHQQRDLLNDHQRELQTITKKQSQVQKQNDTSLKRSEQQGDRLEKSLKSVSENQRRMLNDMKAMQTGVTEATANKIGRVIKTEIKQSVLPGLAGSLEPIKEQLSQSVVQKLTATDHVMKENIAKLVKSKEMVDSIAASTAKSLHGQIVSSLPEILFNAVVPPVERSSQAMFQQLAETYNRGMQELVAKMEKQLQYRLKPEQDRLQNLIKESFDATSQLQAASKRLSSDVANVLQKQIPAEVEKSLTRCEERITNSVLEAVKKQQQSAFAEQTKAIGDVVRGIVTATLDDKLAASGDSSTLAPGTSPVAGALGSRPQSRANILDQQQQILKLLQQGNVNTAFQTALTASDLNLVMYVCETVDPSVVFGVTPCPLQQPILLSLIQQLSSDLTTKTEIKWKYLQEAVMNLDRRHQVTQEYMHSVLSALVQKLQTCAQGPLETPSLAKDLKMLSMAAQSLMK</sequence>
<evidence type="ECO:0000256" key="7">
    <source>
        <dbReference type="ARBA" id="ARBA00023054"/>
    </source>
</evidence>
<feature type="region of interest" description="Disordered" evidence="9">
    <location>
        <begin position="758"/>
        <end position="905"/>
    </location>
</feature>
<dbReference type="GO" id="GO:0000932">
    <property type="term" value="C:P-body"/>
    <property type="evidence" value="ECO:0007669"/>
    <property type="project" value="UniProtKB-SubCell"/>
</dbReference>
<feature type="compositionally biased region" description="Polar residues" evidence="9">
    <location>
        <begin position="646"/>
        <end position="655"/>
    </location>
</feature>
<proteinExistence type="evidence at transcript level"/>
<dbReference type="InterPro" id="IPR032401">
    <property type="entry name" value="EDC4_WD40"/>
</dbReference>
<feature type="compositionally biased region" description="Polar residues" evidence="9">
    <location>
        <begin position="868"/>
        <end position="879"/>
    </location>
</feature>
<feature type="compositionally biased region" description="Polar residues" evidence="9">
    <location>
        <begin position="962"/>
        <end position="975"/>
    </location>
</feature>
<feature type="compositionally biased region" description="Polar residues" evidence="9">
    <location>
        <begin position="26"/>
        <end position="40"/>
    </location>
</feature>
<dbReference type="InterPro" id="IPR044938">
    <property type="entry name" value="EDC4_C_sf"/>
</dbReference>